<dbReference type="GO" id="GO:0005654">
    <property type="term" value="C:nucleoplasm"/>
    <property type="evidence" value="ECO:0007669"/>
    <property type="project" value="TreeGrafter"/>
</dbReference>
<dbReference type="Proteomes" id="UP000310189">
    <property type="component" value="Unassembled WGS sequence"/>
</dbReference>
<feature type="region of interest" description="Disordered" evidence="1">
    <location>
        <begin position="35"/>
        <end position="60"/>
    </location>
</feature>
<reference evidence="3 4" key="1">
    <citation type="submission" date="2019-03" db="EMBL/GenBank/DDBJ databases">
        <title>Sequencing 23 genomes of Wallemia ichthyophaga.</title>
        <authorList>
            <person name="Gostincar C."/>
        </authorList>
    </citation>
    <scope>NUCLEOTIDE SEQUENCE [LARGE SCALE GENOMIC DNA]</scope>
    <source>
        <strain evidence="3 4">EXF-5753</strain>
    </source>
</reference>
<evidence type="ECO:0000313" key="3">
    <source>
        <dbReference type="EMBL" id="TIA87754.1"/>
    </source>
</evidence>
<name>A0A4T0FK26_9BASI</name>
<dbReference type="EMBL" id="SPNW01000048">
    <property type="protein sequence ID" value="TIA87754.1"/>
    <property type="molecule type" value="Genomic_DNA"/>
</dbReference>
<dbReference type="Gene3D" id="3.30.70.330">
    <property type="match status" value="1"/>
</dbReference>
<dbReference type="PROSITE" id="PS50882">
    <property type="entry name" value="YTH"/>
    <property type="match status" value="1"/>
</dbReference>
<evidence type="ECO:0000256" key="1">
    <source>
        <dbReference type="SAM" id="MobiDB-lite"/>
    </source>
</evidence>
<evidence type="ECO:0000313" key="4">
    <source>
        <dbReference type="Proteomes" id="UP000310189"/>
    </source>
</evidence>
<dbReference type="GO" id="GO:0000381">
    <property type="term" value="P:regulation of alternative mRNA splicing, via spliceosome"/>
    <property type="evidence" value="ECO:0007669"/>
    <property type="project" value="TreeGrafter"/>
</dbReference>
<dbReference type="GO" id="GO:0003729">
    <property type="term" value="F:mRNA binding"/>
    <property type="evidence" value="ECO:0007669"/>
    <property type="project" value="TreeGrafter"/>
</dbReference>
<dbReference type="InterPro" id="IPR057720">
    <property type="entry name" value="RRM_YTH1"/>
</dbReference>
<dbReference type="InterPro" id="IPR012677">
    <property type="entry name" value="Nucleotide-bd_a/b_plait_sf"/>
</dbReference>
<dbReference type="OrthoDB" id="6103986at2759"/>
<accession>A0A4T0FK26</accession>
<dbReference type="Pfam" id="PF25701">
    <property type="entry name" value="RRM_YTH1"/>
    <property type="match status" value="1"/>
</dbReference>
<dbReference type="AlphaFoldDB" id="A0A4T0FK26"/>
<dbReference type="PANTHER" id="PTHR12357:SF3">
    <property type="entry name" value="YTH DOMAIN-CONTAINING PROTEIN 1"/>
    <property type="match status" value="1"/>
</dbReference>
<dbReference type="InterPro" id="IPR035979">
    <property type="entry name" value="RBD_domain_sf"/>
</dbReference>
<proteinExistence type="predicted"/>
<organism evidence="3 4">
    <name type="scientific">Wallemia hederae</name>
    <dbReference type="NCBI Taxonomy" id="1540922"/>
    <lineage>
        <taxon>Eukaryota</taxon>
        <taxon>Fungi</taxon>
        <taxon>Dikarya</taxon>
        <taxon>Basidiomycota</taxon>
        <taxon>Wallemiomycotina</taxon>
        <taxon>Wallemiomycetes</taxon>
        <taxon>Wallemiales</taxon>
        <taxon>Wallemiaceae</taxon>
        <taxon>Wallemia</taxon>
    </lineage>
</organism>
<dbReference type="InterPro" id="IPR045168">
    <property type="entry name" value="YTH_prot"/>
</dbReference>
<dbReference type="InterPro" id="IPR007275">
    <property type="entry name" value="YTH_domain"/>
</dbReference>
<sequence>MSFPYYSPSGWLFYPALLSPTQTQLSHPTPNLIPQAVQPVAPPMETSAASTKRKSYHPPSSAKSSYCIWVGNVPADSTVDELFKYFSRQSPHSPRLNLNEYAALPPNCGLLSIHLISKSRCCFANFSSPHALNLAVRDFNGSKFRLGTPRLVVRVRDVHSELSSGVGSQRGRRLHRNWVKWQAENESEDKQQQQQQDSGGGIEEALDSLNISDDIQTRRFSRSSSVSSTTTTSSFLNYHFPVRYFILKSHGFEDLLESVKTASWSTQPHNEYILDKAYRSSQAVVLIFSINRSGGWFGYGRMASSISNGTFSIEWSKVQFLPFSYTKLRNPFNGNREVKVSRDGTEVEPDIGKQLTEIWDTAPIQDT</sequence>
<evidence type="ECO:0000259" key="2">
    <source>
        <dbReference type="PROSITE" id="PS50882"/>
    </source>
</evidence>
<comment type="caution">
    <text evidence="3">The sequence shown here is derived from an EMBL/GenBank/DDBJ whole genome shotgun (WGS) entry which is preliminary data.</text>
</comment>
<dbReference type="SUPFAM" id="SSF54928">
    <property type="entry name" value="RNA-binding domain, RBD"/>
    <property type="match status" value="1"/>
</dbReference>
<protein>
    <recommendedName>
        <fullName evidence="2">YTH domain-containing protein</fullName>
    </recommendedName>
</protein>
<dbReference type="Gene3D" id="3.10.590.10">
    <property type="entry name" value="ph1033 like domains"/>
    <property type="match status" value="1"/>
</dbReference>
<dbReference type="Pfam" id="PF04146">
    <property type="entry name" value="YTH"/>
    <property type="match status" value="1"/>
</dbReference>
<dbReference type="GO" id="GO:1990247">
    <property type="term" value="F:N6-methyladenosine-containing RNA reader activity"/>
    <property type="evidence" value="ECO:0007669"/>
    <property type="project" value="TreeGrafter"/>
</dbReference>
<dbReference type="CDD" id="cd00590">
    <property type="entry name" value="RRM_SF"/>
    <property type="match status" value="1"/>
</dbReference>
<dbReference type="CDD" id="cd21134">
    <property type="entry name" value="YTH"/>
    <property type="match status" value="1"/>
</dbReference>
<dbReference type="PANTHER" id="PTHR12357">
    <property type="entry name" value="YTH YT521-B HOMOLOGY DOMAIN-CONTAINING"/>
    <property type="match status" value="1"/>
</dbReference>
<gene>
    <name evidence="3" type="ORF">E3P99_02986</name>
</gene>
<feature type="domain" description="YTH" evidence="2">
    <location>
        <begin position="242"/>
        <end position="359"/>
    </location>
</feature>
<keyword evidence="4" id="KW-1185">Reference proteome</keyword>
<dbReference type="GO" id="GO:0000398">
    <property type="term" value="P:mRNA splicing, via spliceosome"/>
    <property type="evidence" value="ECO:0007669"/>
    <property type="project" value="TreeGrafter"/>
</dbReference>